<accession>A0A345ZVJ7</accession>
<keyword evidence="2" id="KW-0813">Transport</keyword>
<dbReference type="PROSITE" id="PS50893">
    <property type="entry name" value="ABC_TRANSPORTER_2"/>
    <property type="match status" value="1"/>
</dbReference>
<evidence type="ECO:0000313" key="6">
    <source>
        <dbReference type="EMBL" id="AXK80944.1"/>
    </source>
</evidence>
<reference evidence="6 7" key="1">
    <citation type="submission" date="2018-07" db="EMBL/GenBank/DDBJ databases">
        <authorList>
            <person name="Quirk P.G."/>
            <person name="Krulwich T.A."/>
        </authorList>
    </citation>
    <scope>NUCLEOTIDE SEQUENCE [LARGE SCALE GENOMIC DNA]</scope>
    <source>
        <strain evidence="6 7">CC-BB4</strain>
    </source>
</reference>
<dbReference type="RefSeq" id="WP_115691081.1">
    <property type="nucleotide sequence ID" value="NZ_CP031417.1"/>
</dbReference>
<keyword evidence="7" id="KW-1185">Reference proteome</keyword>
<dbReference type="GO" id="GO:0005524">
    <property type="term" value="F:ATP binding"/>
    <property type="evidence" value="ECO:0007669"/>
    <property type="project" value="UniProtKB-KW"/>
</dbReference>
<evidence type="ECO:0000256" key="1">
    <source>
        <dbReference type="ARBA" id="ARBA00005417"/>
    </source>
</evidence>
<dbReference type="Gene3D" id="3.40.50.300">
    <property type="entry name" value="P-loop containing nucleotide triphosphate hydrolases"/>
    <property type="match status" value="1"/>
</dbReference>
<dbReference type="InterPro" id="IPR003593">
    <property type="entry name" value="AAA+_ATPase"/>
</dbReference>
<dbReference type="Pfam" id="PF00005">
    <property type="entry name" value="ABC_tran"/>
    <property type="match status" value="1"/>
</dbReference>
<comment type="similarity">
    <text evidence="1">Belongs to the ABC transporter superfamily.</text>
</comment>
<dbReference type="PANTHER" id="PTHR42788:SF13">
    <property type="entry name" value="ALIPHATIC SULFONATES IMPORT ATP-BINDING PROTEIN SSUB"/>
    <property type="match status" value="1"/>
</dbReference>
<keyword evidence="3" id="KW-0547">Nucleotide-binding</keyword>
<dbReference type="PROSITE" id="PS00211">
    <property type="entry name" value="ABC_TRANSPORTER_1"/>
    <property type="match status" value="1"/>
</dbReference>
<dbReference type="Proteomes" id="UP000254889">
    <property type="component" value="Chromosome"/>
</dbReference>
<protein>
    <submittedName>
        <fullName evidence="6">ABC transporter ATP-binding protein</fullName>
    </submittedName>
</protein>
<dbReference type="AlphaFoldDB" id="A0A345ZVJ7"/>
<keyword evidence="4 6" id="KW-0067">ATP-binding</keyword>
<proteinExistence type="inferred from homology"/>
<dbReference type="CDD" id="cd03293">
    <property type="entry name" value="ABC_NrtD_SsuB_transporters"/>
    <property type="match status" value="1"/>
</dbReference>
<dbReference type="SUPFAM" id="SSF52540">
    <property type="entry name" value="P-loop containing nucleoside triphosphate hydrolases"/>
    <property type="match status" value="1"/>
</dbReference>
<dbReference type="SMART" id="SM00382">
    <property type="entry name" value="AAA"/>
    <property type="match status" value="1"/>
</dbReference>
<dbReference type="OrthoDB" id="9807242at2"/>
<dbReference type="KEGG" id="ptaw:DW352_10735"/>
<sequence>MDDKTRIAPNQTAALRPEEARPRVVLEGVGKDFTGTDGATFTVLDKVDLTIADREFIAIVGPSGCGKSTLLRLISGLMPPTRGQVIVDGATVTEPPPDVGFMFQRDTLMPWATVAQNIALGLELNGTPKGERDARIAELIDLLGLTKFRDFRPASLSGGMRQRVALGRLLAYAPALYLMDEPFGALDAMTKMAMGRELLRIWSRYDKSVVFVTHDIEEAVGLSDRVIVMAAGPGRIVSEYVVDLPRPRDFRAVRMMPEFRSLCETIWHDIGVE</sequence>
<evidence type="ECO:0000256" key="2">
    <source>
        <dbReference type="ARBA" id="ARBA00022448"/>
    </source>
</evidence>
<gene>
    <name evidence="6" type="ORF">DW352_10735</name>
</gene>
<dbReference type="EMBL" id="CP031417">
    <property type="protein sequence ID" value="AXK80944.1"/>
    <property type="molecule type" value="Genomic_DNA"/>
</dbReference>
<evidence type="ECO:0000313" key="7">
    <source>
        <dbReference type="Proteomes" id="UP000254889"/>
    </source>
</evidence>
<name>A0A345ZVJ7_9HYPH</name>
<dbReference type="InterPro" id="IPR003439">
    <property type="entry name" value="ABC_transporter-like_ATP-bd"/>
</dbReference>
<evidence type="ECO:0000256" key="3">
    <source>
        <dbReference type="ARBA" id="ARBA00022741"/>
    </source>
</evidence>
<dbReference type="PANTHER" id="PTHR42788">
    <property type="entry name" value="TAURINE IMPORT ATP-BINDING PROTEIN-RELATED"/>
    <property type="match status" value="1"/>
</dbReference>
<evidence type="ECO:0000259" key="5">
    <source>
        <dbReference type="PROSITE" id="PS50893"/>
    </source>
</evidence>
<organism evidence="6 7">
    <name type="scientific">Pseudolabrys taiwanensis</name>
    <dbReference type="NCBI Taxonomy" id="331696"/>
    <lineage>
        <taxon>Bacteria</taxon>
        <taxon>Pseudomonadati</taxon>
        <taxon>Pseudomonadota</taxon>
        <taxon>Alphaproteobacteria</taxon>
        <taxon>Hyphomicrobiales</taxon>
        <taxon>Xanthobacteraceae</taxon>
        <taxon>Pseudolabrys</taxon>
    </lineage>
</organism>
<dbReference type="InterPro" id="IPR050166">
    <property type="entry name" value="ABC_transporter_ATP-bind"/>
</dbReference>
<dbReference type="GO" id="GO:0016887">
    <property type="term" value="F:ATP hydrolysis activity"/>
    <property type="evidence" value="ECO:0007669"/>
    <property type="project" value="InterPro"/>
</dbReference>
<evidence type="ECO:0000256" key="4">
    <source>
        <dbReference type="ARBA" id="ARBA00022840"/>
    </source>
</evidence>
<feature type="domain" description="ABC transporter" evidence="5">
    <location>
        <begin position="24"/>
        <end position="256"/>
    </location>
</feature>
<dbReference type="InterPro" id="IPR017871">
    <property type="entry name" value="ABC_transporter-like_CS"/>
</dbReference>
<dbReference type="InterPro" id="IPR027417">
    <property type="entry name" value="P-loop_NTPase"/>
</dbReference>